<dbReference type="OrthoDB" id="9804940at2"/>
<dbReference type="NCBIfam" id="TIGR01489">
    <property type="entry name" value="DKMTPPase-SF"/>
    <property type="match status" value="1"/>
</dbReference>
<dbReference type="eggNOG" id="COG4359">
    <property type="taxonomic scope" value="Bacteria"/>
</dbReference>
<dbReference type="InterPro" id="IPR036412">
    <property type="entry name" value="HAD-like_sf"/>
</dbReference>
<dbReference type="KEGG" id="nth:Nther_2826"/>
<keyword evidence="4" id="KW-0460">Magnesium</keyword>
<protein>
    <submittedName>
        <fullName evidence="5">2,3-diketo-5-methylthio-1-phosphopentane phosphatase</fullName>
    </submittedName>
</protein>
<proteinExistence type="predicted"/>
<dbReference type="InParanoid" id="B2A3E5"/>
<dbReference type="InterPro" id="IPR006384">
    <property type="entry name" value="HAD_hydro_PyrdxlP_Pase-like"/>
</dbReference>
<dbReference type="Pfam" id="PF06888">
    <property type="entry name" value="Put_Phosphatase"/>
    <property type="match status" value="1"/>
</dbReference>
<dbReference type="Proteomes" id="UP000001683">
    <property type="component" value="Chromosome"/>
</dbReference>
<dbReference type="AlphaFoldDB" id="B2A3E5"/>
<keyword evidence="3" id="KW-0378">Hydrolase</keyword>
<dbReference type="GO" id="GO:0016791">
    <property type="term" value="F:phosphatase activity"/>
    <property type="evidence" value="ECO:0007669"/>
    <property type="project" value="InterPro"/>
</dbReference>
<dbReference type="Gene3D" id="3.90.1470.20">
    <property type="match status" value="1"/>
</dbReference>
<dbReference type="STRING" id="457570.Nther_2826"/>
<reference evidence="5 6" key="1">
    <citation type="submission" date="2008-04" db="EMBL/GenBank/DDBJ databases">
        <title>Complete sequence of chromosome of Natranaerobius thermophilus JW/NM-WN-LF.</title>
        <authorList>
            <consortium name="US DOE Joint Genome Institute"/>
            <person name="Copeland A."/>
            <person name="Lucas S."/>
            <person name="Lapidus A."/>
            <person name="Glavina del Rio T."/>
            <person name="Dalin E."/>
            <person name="Tice H."/>
            <person name="Bruce D."/>
            <person name="Goodwin L."/>
            <person name="Pitluck S."/>
            <person name="Chertkov O."/>
            <person name="Brettin T."/>
            <person name="Detter J.C."/>
            <person name="Han C."/>
            <person name="Kuske C.R."/>
            <person name="Schmutz J."/>
            <person name="Larimer F."/>
            <person name="Land M."/>
            <person name="Hauser L."/>
            <person name="Kyrpides N."/>
            <person name="Lykidis A."/>
            <person name="Mesbah N.M."/>
            <person name="Wiegel J."/>
        </authorList>
    </citation>
    <scope>NUCLEOTIDE SEQUENCE [LARGE SCALE GENOMIC DNA]</scope>
    <source>
        <strain evidence="6">ATCC BAA-1301 / DSM 18059 / JW/NM-WN-LF</strain>
    </source>
</reference>
<dbReference type="EMBL" id="CP001034">
    <property type="protein sequence ID" value="ACB86374.1"/>
    <property type="molecule type" value="Genomic_DNA"/>
</dbReference>
<dbReference type="GO" id="GO:0046872">
    <property type="term" value="F:metal ion binding"/>
    <property type="evidence" value="ECO:0007669"/>
    <property type="project" value="UniProtKB-KW"/>
</dbReference>
<evidence type="ECO:0000256" key="2">
    <source>
        <dbReference type="ARBA" id="ARBA00022723"/>
    </source>
</evidence>
<dbReference type="PANTHER" id="PTHR28181:SF2">
    <property type="entry name" value="PHOSPHORIC MONOESTER HYDROLASE"/>
    <property type="match status" value="1"/>
</dbReference>
<dbReference type="RefSeq" id="WP_012449207.1">
    <property type="nucleotide sequence ID" value="NC_010718.1"/>
</dbReference>
<dbReference type="InterPro" id="IPR016965">
    <property type="entry name" value="Pase_PHOSPHO-typ"/>
</dbReference>
<dbReference type="NCBIfam" id="TIGR01488">
    <property type="entry name" value="HAD-SF-IB"/>
    <property type="match status" value="1"/>
</dbReference>
<gene>
    <name evidence="5" type="ordered locus">Nther_2826</name>
</gene>
<evidence type="ECO:0000313" key="5">
    <source>
        <dbReference type="EMBL" id="ACB86374.1"/>
    </source>
</evidence>
<dbReference type="PANTHER" id="PTHR28181">
    <property type="entry name" value="UPF0655 PROTEIN YCR015C"/>
    <property type="match status" value="1"/>
</dbReference>
<evidence type="ECO:0000256" key="3">
    <source>
        <dbReference type="ARBA" id="ARBA00022801"/>
    </source>
</evidence>
<evidence type="ECO:0000256" key="1">
    <source>
        <dbReference type="ARBA" id="ARBA00001946"/>
    </source>
</evidence>
<comment type="cofactor">
    <cofactor evidence="1">
        <name>Mg(2+)</name>
        <dbReference type="ChEBI" id="CHEBI:18420"/>
    </cofactor>
</comment>
<dbReference type="HOGENOM" id="CLU_058495_2_0_9"/>
<name>B2A3E5_NATTJ</name>
<dbReference type="InterPro" id="IPR050849">
    <property type="entry name" value="HAD-like_hydrolase_phosphatase"/>
</dbReference>
<accession>B2A3E5</accession>
<keyword evidence="6" id="KW-1185">Reference proteome</keyword>
<dbReference type="Gene3D" id="3.40.50.1000">
    <property type="entry name" value="HAD superfamily/HAD-like"/>
    <property type="match status" value="1"/>
</dbReference>
<reference evidence="5 6" key="2">
    <citation type="journal article" date="2011" name="J. Bacteriol.">
        <title>Complete genome sequence of the anaerobic, halophilic alkalithermophile Natranaerobius thermophilus JW/NM-WN-LF.</title>
        <authorList>
            <person name="Zhao B."/>
            <person name="Mesbah N.M."/>
            <person name="Dalin E."/>
            <person name="Goodwin L."/>
            <person name="Nolan M."/>
            <person name="Pitluck S."/>
            <person name="Chertkov O."/>
            <person name="Brettin T.S."/>
            <person name="Han J."/>
            <person name="Larimer F.W."/>
            <person name="Land M.L."/>
            <person name="Hauser L."/>
            <person name="Kyrpides N."/>
            <person name="Wiegel J."/>
        </authorList>
    </citation>
    <scope>NUCLEOTIDE SEQUENCE [LARGE SCALE GENOMIC DNA]</scope>
    <source>
        <strain evidence="6">ATCC BAA-1301 / DSM 18059 / JW/NM-WN-LF</strain>
    </source>
</reference>
<organism evidence="5 6">
    <name type="scientific">Natranaerobius thermophilus (strain ATCC BAA-1301 / DSM 18059 / JW/NM-WN-LF)</name>
    <dbReference type="NCBI Taxonomy" id="457570"/>
    <lineage>
        <taxon>Bacteria</taxon>
        <taxon>Bacillati</taxon>
        <taxon>Bacillota</taxon>
        <taxon>Clostridia</taxon>
        <taxon>Natranaerobiales</taxon>
        <taxon>Natranaerobiaceae</taxon>
        <taxon>Natranaerobius</taxon>
    </lineage>
</organism>
<dbReference type="InterPro" id="IPR023214">
    <property type="entry name" value="HAD_sf"/>
</dbReference>
<keyword evidence="2" id="KW-0479">Metal-binding</keyword>
<sequence length="226" mass="25986">MSDEHTNRLRKPRLFVTDFDGTVTFQDSCNLMIQTCARNGWQELNQQWEKGELTTKDVARETFKLFDCSWEDVSRAISNIQIDPDFKKFVDIINREGDQLYIVSDGYDLLIKEILGREGLSHIPFYANKLLVNNRNFSMTTPYSNDNCHQCGSCKTAIIRSLISNFKTVPKTIYVGDGYSDRCPIEIADLVFAKEKLYQIAKSKGIEANKIKSFQDVINKLDIKTE</sequence>
<evidence type="ECO:0000313" key="6">
    <source>
        <dbReference type="Proteomes" id="UP000001683"/>
    </source>
</evidence>
<dbReference type="SUPFAM" id="SSF56784">
    <property type="entry name" value="HAD-like"/>
    <property type="match status" value="1"/>
</dbReference>
<evidence type="ECO:0000256" key="4">
    <source>
        <dbReference type="ARBA" id="ARBA00022842"/>
    </source>
</evidence>